<protein>
    <recommendedName>
        <fullName evidence="2">DUF4097 domain-containing protein</fullName>
    </recommendedName>
</protein>
<dbReference type="InterPro" id="IPR025164">
    <property type="entry name" value="Toastrack_DUF4097"/>
</dbReference>
<accession>A0A412AUN2</accession>
<dbReference type="Pfam" id="PF13349">
    <property type="entry name" value="DUF4097"/>
    <property type="match status" value="1"/>
</dbReference>
<evidence type="ECO:0000313" key="3">
    <source>
        <dbReference type="EMBL" id="RGQ35350.1"/>
    </source>
</evidence>
<feature type="transmembrane region" description="Helical" evidence="1">
    <location>
        <begin position="12"/>
        <end position="38"/>
    </location>
</feature>
<organism evidence="3 4">
    <name type="scientific">[Clostridium] leptum</name>
    <dbReference type="NCBI Taxonomy" id="1535"/>
    <lineage>
        <taxon>Bacteria</taxon>
        <taxon>Bacillati</taxon>
        <taxon>Bacillota</taxon>
        <taxon>Clostridia</taxon>
        <taxon>Eubacteriales</taxon>
        <taxon>Oscillospiraceae</taxon>
        <taxon>Oscillospiraceae incertae sedis</taxon>
    </lineage>
</organism>
<reference evidence="3 4" key="1">
    <citation type="submission" date="2018-08" db="EMBL/GenBank/DDBJ databases">
        <title>A genome reference for cultivated species of the human gut microbiota.</title>
        <authorList>
            <person name="Zou Y."/>
            <person name="Xue W."/>
            <person name="Luo G."/>
        </authorList>
    </citation>
    <scope>NUCLEOTIDE SEQUENCE [LARGE SCALE GENOMIC DNA]</scope>
    <source>
        <strain evidence="3 4">AF28-26</strain>
    </source>
</reference>
<proteinExistence type="predicted"/>
<gene>
    <name evidence="3" type="ORF">DWY99_12745</name>
</gene>
<keyword evidence="1" id="KW-0812">Transmembrane</keyword>
<evidence type="ECO:0000256" key="1">
    <source>
        <dbReference type="SAM" id="Phobius"/>
    </source>
</evidence>
<keyword evidence="1" id="KW-1133">Transmembrane helix</keyword>
<evidence type="ECO:0000313" key="4">
    <source>
        <dbReference type="Proteomes" id="UP000284751"/>
    </source>
</evidence>
<feature type="domain" description="DUF4097" evidence="2">
    <location>
        <begin position="58"/>
        <end position="221"/>
    </location>
</feature>
<dbReference type="Proteomes" id="UP000284751">
    <property type="component" value="Unassembled WGS sequence"/>
</dbReference>
<comment type="caution">
    <text evidence="3">The sequence shown here is derived from an EMBL/GenBank/DDBJ whole genome shotgun (WGS) entry which is preliminary data.</text>
</comment>
<keyword evidence="1" id="KW-0472">Membrane</keyword>
<dbReference type="AlphaFoldDB" id="A0A412AUN2"/>
<name>A0A412AUN2_9FIRM</name>
<evidence type="ECO:0000259" key="2">
    <source>
        <dbReference type="Pfam" id="PF13349"/>
    </source>
</evidence>
<sequence>MFKTKSKTKRLLMISGILCGAGILIAAVAFAFCGFDFWKVCAAPDYQESSYTYSAAGISSLKLDFKGPPVEIRTSPDDKIHVTAWENDRVKFDTEESSGALTLRLGADSRWYDQFLYGFFSNLSSYQHRSVIEIPAGYQGDFTVSCSETTVDLKGFENLRNLEIKNSNGSVSLENISSDRCILSTSNASVYCKNLTTGEMEAYSSNGSIALEQVAADNLHTGTSNSAIIGKALISGEISVSNSNGPISLTDIKADVLTASTSNSTNQLQNAVLSRSVSLANSNGSVEILQAEAPAIDLSTSNGEISGVIQGSQRDYSIEASTSNGNSNLMNTVGGEKTLKVSNSNGGIDVTFSQP</sequence>
<dbReference type="EMBL" id="QRTC01000068">
    <property type="protein sequence ID" value="RGQ35350.1"/>
    <property type="molecule type" value="Genomic_DNA"/>
</dbReference>